<feature type="transmembrane region" description="Helical" evidence="1">
    <location>
        <begin position="41"/>
        <end position="63"/>
    </location>
</feature>
<name>A0A2T1FIB1_9CYAN</name>
<organism evidence="2 3">
    <name type="scientific">Chamaesiphon polymorphus CCALA 037</name>
    <dbReference type="NCBI Taxonomy" id="2107692"/>
    <lineage>
        <taxon>Bacteria</taxon>
        <taxon>Bacillati</taxon>
        <taxon>Cyanobacteriota</taxon>
        <taxon>Cyanophyceae</taxon>
        <taxon>Gomontiellales</taxon>
        <taxon>Chamaesiphonaceae</taxon>
        <taxon>Chamaesiphon</taxon>
    </lineage>
</organism>
<dbReference type="Proteomes" id="UP000238937">
    <property type="component" value="Unassembled WGS sequence"/>
</dbReference>
<evidence type="ECO:0000313" key="2">
    <source>
        <dbReference type="EMBL" id="PSB44704.1"/>
    </source>
</evidence>
<gene>
    <name evidence="2" type="ORF">C7B77_25540</name>
</gene>
<feature type="transmembrane region" description="Helical" evidence="1">
    <location>
        <begin position="16"/>
        <end position="34"/>
    </location>
</feature>
<comment type="caution">
    <text evidence="2">The sequence shown here is derived from an EMBL/GenBank/DDBJ whole genome shotgun (WGS) entry which is preliminary data.</text>
</comment>
<proteinExistence type="predicted"/>
<reference evidence="2 3" key="1">
    <citation type="submission" date="2018-03" db="EMBL/GenBank/DDBJ databases">
        <title>The ancient ancestry and fast evolution of plastids.</title>
        <authorList>
            <person name="Moore K.R."/>
            <person name="Magnabosco C."/>
            <person name="Momper L."/>
            <person name="Gold D.A."/>
            <person name="Bosak T."/>
            <person name="Fournier G.P."/>
        </authorList>
    </citation>
    <scope>NUCLEOTIDE SEQUENCE [LARGE SCALE GENOMIC DNA]</scope>
    <source>
        <strain evidence="2 3">CCALA 037</strain>
    </source>
</reference>
<evidence type="ECO:0000313" key="3">
    <source>
        <dbReference type="Proteomes" id="UP000238937"/>
    </source>
</evidence>
<dbReference type="RefSeq" id="WP_106311601.1">
    <property type="nucleotide sequence ID" value="NZ_PVWO01000517.1"/>
</dbReference>
<dbReference type="EMBL" id="PVWO01000517">
    <property type="protein sequence ID" value="PSB44704.1"/>
    <property type="molecule type" value="Genomic_DNA"/>
</dbReference>
<dbReference type="AlphaFoldDB" id="A0A2T1FIB1"/>
<dbReference type="OrthoDB" id="486490at2"/>
<accession>A0A2T1FIB1</accession>
<protein>
    <submittedName>
        <fullName evidence="2">Uncharacterized protein</fullName>
    </submittedName>
</protein>
<sequence>MNNNSPNLFQVNLPRFQSWLTIVAICLLLGSLGLGWVVKSALIVVGLVIITPMVGFLGFFWWLRRSIVQAECPVCSYPLQGINGSEIQCANCGESLKIERGKLLRDTPPDTIDVVAVEVMPD</sequence>
<evidence type="ECO:0000256" key="1">
    <source>
        <dbReference type="SAM" id="Phobius"/>
    </source>
</evidence>
<keyword evidence="1" id="KW-0812">Transmembrane</keyword>
<keyword evidence="1" id="KW-1133">Transmembrane helix</keyword>
<keyword evidence="1" id="KW-0472">Membrane</keyword>
<keyword evidence="3" id="KW-1185">Reference proteome</keyword>